<gene>
    <name evidence="2" type="primary">Hypp4273</name>
    <name evidence="2" type="ORF">BLAG_LOCUS22459</name>
</gene>
<feature type="compositionally biased region" description="Basic residues" evidence="1">
    <location>
        <begin position="82"/>
        <end position="96"/>
    </location>
</feature>
<accession>A0A8K0F0D9</accession>
<feature type="region of interest" description="Disordered" evidence="1">
    <location>
        <begin position="1"/>
        <end position="110"/>
    </location>
</feature>
<sequence>MLGRGSQEFKWARGKTQQRKSSVPAIFQRGLSRDTIFAQAGKTPPSTPETTPETARKDSSPMLLRRGSASKVMPPPKFPAPKTKKKDKKDKKSRGLRKAESDPDVTGGFA</sequence>
<reference evidence="2" key="1">
    <citation type="submission" date="2022-01" db="EMBL/GenBank/DDBJ databases">
        <authorList>
            <person name="Braso-Vives M."/>
        </authorList>
    </citation>
    <scope>NUCLEOTIDE SEQUENCE</scope>
</reference>
<dbReference type="AlphaFoldDB" id="A0A8K0F0D9"/>
<evidence type="ECO:0000313" key="3">
    <source>
        <dbReference type="Proteomes" id="UP000838412"/>
    </source>
</evidence>
<organism evidence="2 3">
    <name type="scientific">Branchiostoma lanceolatum</name>
    <name type="common">Common lancelet</name>
    <name type="synonym">Amphioxus lanceolatum</name>
    <dbReference type="NCBI Taxonomy" id="7740"/>
    <lineage>
        <taxon>Eukaryota</taxon>
        <taxon>Metazoa</taxon>
        <taxon>Chordata</taxon>
        <taxon>Cephalochordata</taxon>
        <taxon>Leptocardii</taxon>
        <taxon>Amphioxiformes</taxon>
        <taxon>Branchiostomatidae</taxon>
        <taxon>Branchiostoma</taxon>
    </lineage>
</organism>
<evidence type="ECO:0000256" key="1">
    <source>
        <dbReference type="SAM" id="MobiDB-lite"/>
    </source>
</evidence>
<protein>
    <submittedName>
        <fullName evidence="2">Hypp4273 protein</fullName>
    </submittedName>
</protein>
<dbReference type="Proteomes" id="UP000838412">
    <property type="component" value="Chromosome 7"/>
</dbReference>
<proteinExistence type="predicted"/>
<evidence type="ECO:0000313" key="2">
    <source>
        <dbReference type="EMBL" id="CAH1270005.1"/>
    </source>
</evidence>
<dbReference type="OrthoDB" id="10060423at2759"/>
<keyword evidence="3" id="KW-1185">Reference proteome</keyword>
<name>A0A8K0F0D9_BRALA</name>
<dbReference type="EMBL" id="OV696692">
    <property type="protein sequence ID" value="CAH1270005.1"/>
    <property type="molecule type" value="Genomic_DNA"/>
</dbReference>